<dbReference type="Proteomes" id="UP000285456">
    <property type="component" value="Unassembled WGS sequence"/>
</dbReference>
<dbReference type="InterPro" id="IPR036390">
    <property type="entry name" value="WH_DNA-bd_sf"/>
</dbReference>
<dbReference type="AlphaFoldDB" id="A0A417YJH3"/>
<evidence type="ECO:0000256" key="1">
    <source>
        <dbReference type="ARBA" id="ARBA00009437"/>
    </source>
</evidence>
<dbReference type="Pfam" id="PF00126">
    <property type="entry name" value="HTH_1"/>
    <property type="match status" value="1"/>
</dbReference>
<evidence type="ECO:0000256" key="3">
    <source>
        <dbReference type="ARBA" id="ARBA00023125"/>
    </source>
</evidence>
<feature type="domain" description="HTH lysR-type" evidence="5">
    <location>
        <begin position="1"/>
        <end position="57"/>
    </location>
</feature>
<evidence type="ECO:0000313" key="6">
    <source>
        <dbReference type="EMBL" id="RHW33087.1"/>
    </source>
</evidence>
<evidence type="ECO:0000256" key="4">
    <source>
        <dbReference type="ARBA" id="ARBA00023163"/>
    </source>
</evidence>
<dbReference type="CDD" id="cd05466">
    <property type="entry name" value="PBP2_LTTR_substrate"/>
    <property type="match status" value="1"/>
</dbReference>
<dbReference type="EMBL" id="QWEH01000004">
    <property type="protein sequence ID" value="RHW33087.1"/>
    <property type="molecule type" value="Genomic_DNA"/>
</dbReference>
<dbReference type="RefSeq" id="WP_095307123.1">
    <property type="nucleotide sequence ID" value="NZ_JAMAWL010000001.1"/>
</dbReference>
<keyword evidence="3" id="KW-0238">DNA-binding</keyword>
<evidence type="ECO:0000256" key="2">
    <source>
        <dbReference type="ARBA" id="ARBA00023015"/>
    </source>
</evidence>
<dbReference type="InterPro" id="IPR036388">
    <property type="entry name" value="WH-like_DNA-bd_sf"/>
</dbReference>
<gene>
    <name evidence="6" type="ORF">D1B32_08560</name>
</gene>
<proteinExistence type="inferred from homology"/>
<dbReference type="Gene3D" id="3.40.190.290">
    <property type="match status" value="1"/>
</dbReference>
<dbReference type="SUPFAM" id="SSF46785">
    <property type="entry name" value="Winged helix' DNA-binding domain"/>
    <property type="match status" value="1"/>
</dbReference>
<dbReference type="Pfam" id="PF03466">
    <property type="entry name" value="LysR_substrate"/>
    <property type="match status" value="1"/>
</dbReference>
<comment type="similarity">
    <text evidence="1">Belongs to the LysR transcriptional regulatory family.</text>
</comment>
<keyword evidence="4" id="KW-0804">Transcription</keyword>
<reference evidence="6 7" key="1">
    <citation type="journal article" date="2007" name="Int. J. Syst. Evol. Microbiol.">
        <title>Oceanobacillus profundus sp. nov., isolated from a deep-sea sediment core.</title>
        <authorList>
            <person name="Kim Y.G."/>
            <person name="Choi D.H."/>
            <person name="Hyun S."/>
            <person name="Cho B.C."/>
        </authorList>
    </citation>
    <scope>NUCLEOTIDE SEQUENCE [LARGE SCALE GENOMIC DNA]</scope>
    <source>
        <strain evidence="6 7">DSM 18246</strain>
    </source>
</reference>
<dbReference type="GO" id="GO:0003700">
    <property type="term" value="F:DNA-binding transcription factor activity"/>
    <property type="evidence" value="ECO:0007669"/>
    <property type="project" value="InterPro"/>
</dbReference>
<evidence type="ECO:0000259" key="5">
    <source>
        <dbReference type="PROSITE" id="PS50931"/>
    </source>
</evidence>
<dbReference type="PROSITE" id="PS50931">
    <property type="entry name" value="HTH_LYSR"/>
    <property type="match status" value="1"/>
</dbReference>
<dbReference type="InterPro" id="IPR005119">
    <property type="entry name" value="LysR_subst-bd"/>
</dbReference>
<dbReference type="InterPro" id="IPR000847">
    <property type="entry name" value="LysR_HTH_N"/>
</dbReference>
<dbReference type="PRINTS" id="PR00039">
    <property type="entry name" value="HTHLYSR"/>
</dbReference>
<dbReference type="PANTHER" id="PTHR30126">
    <property type="entry name" value="HTH-TYPE TRANSCRIPTIONAL REGULATOR"/>
    <property type="match status" value="1"/>
</dbReference>
<evidence type="ECO:0000313" key="7">
    <source>
        <dbReference type="Proteomes" id="UP000285456"/>
    </source>
</evidence>
<keyword evidence="2" id="KW-0805">Transcription regulation</keyword>
<protein>
    <submittedName>
        <fullName evidence="6">LysR family transcriptional regulator</fullName>
    </submittedName>
</protein>
<dbReference type="Gene3D" id="1.10.10.10">
    <property type="entry name" value="Winged helix-like DNA-binding domain superfamily/Winged helix DNA-binding domain"/>
    <property type="match status" value="1"/>
</dbReference>
<dbReference type="PANTHER" id="PTHR30126:SF96">
    <property type="entry name" value="TRANSCRIPTIONAL REGULATORY PROTEIN, LYSR FAMILY"/>
    <property type="match status" value="1"/>
</dbReference>
<dbReference type="GO" id="GO:0003677">
    <property type="term" value="F:DNA binding"/>
    <property type="evidence" value="ECO:0007669"/>
    <property type="project" value="UniProtKB-KW"/>
</dbReference>
<sequence length="321" mass="37164">MLKNMDYVYEVYLNRSFSKAAEKLYISQPALSATIKKVEAEIGLPIFDRSSNPIQLTPAGRYYIESIEYIMHLEKEMRSYFNSLADHKQTSINVGGASFFCTYILPTVVQEFKLKYPDYMVHLLEANADDLMKDLRSGTVDIVIDVEMKGDPKVFDSYAWERENIILAVPSYYKINNALEKYRLTFKDVVNGQYLSEKYPKVNLKAFEKENFLLLKKGNDMYQRSLKMCKKAGFTPSVTMYLDQMLTSYYIACNGKGIAFVRAGVTHYVEATDKLFFYKINDINAYQNIMLYYKKPQPLSKAGMDFITFLNKRSLSSFKSE</sequence>
<dbReference type="OrthoDB" id="9803735at2"/>
<organism evidence="6 7">
    <name type="scientific">Oceanobacillus profundus</name>
    <dbReference type="NCBI Taxonomy" id="372463"/>
    <lineage>
        <taxon>Bacteria</taxon>
        <taxon>Bacillati</taxon>
        <taxon>Bacillota</taxon>
        <taxon>Bacilli</taxon>
        <taxon>Bacillales</taxon>
        <taxon>Bacillaceae</taxon>
        <taxon>Oceanobacillus</taxon>
    </lineage>
</organism>
<name>A0A417YJH3_9BACI</name>
<dbReference type="SUPFAM" id="SSF53850">
    <property type="entry name" value="Periplasmic binding protein-like II"/>
    <property type="match status" value="1"/>
</dbReference>
<accession>A0A417YJH3</accession>
<keyword evidence="7" id="KW-1185">Reference proteome</keyword>
<comment type="caution">
    <text evidence="6">The sequence shown here is derived from an EMBL/GenBank/DDBJ whole genome shotgun (WGS) entry which is preliminary data.</text>
</comment>